<dbReference type="PANTHER" id="PTHR11014:SF62">
    <property type="entry name" value="IAA-AMINO ACID HYDROLASE ILR1-LIKE 6"/>
    <property type="match status" value="1"/>
</dbReference>
<comment type="similarity">
    <text evidence="2">Belongs to the peptidase M20 family.</text>
</comment>
<dbReference type="EMBL" id="JBBWWR010000003">
    <property type="protein sequence ID" value="KAK8969302.1"/>
    <property type="molecule type" value="Genomic_DNA"/>
</dbReference>
<dbReference type="NCBIfam" id="TIGR01891">
    <property type="entry name" value="amidohydrolases"/>
    <property type="match status" value="1"/>
</dbReference>
<gene>
    <name evidence="6" type="primary">ILL6</name>
    <name evidence="6" type="ORF">KSP40_PGU005326</name>
</gene>
<evidence type="ECO:0000313" key="6">
    <source>
        <dbReference type="EMBL" id="KAK8969302.1"/>
    </source>
</evidence>
<keyword evidence="3 5" id="KW-0732">Signal</keyword>
<organism evidence="6 7">
    <name type="scientific">Platanthera guangdongensis</name>
    <dbReference type="NCBI Taxonomy" id="2320717"/>
    <lineage>
        <taxon>Eukaryota</taxon>
        <taxon>Viridiplantae</taxon>
        <taxon>Streptophyta</taxon>
        <taxon>Embryophyta</taxon>
        <taxon>Tracheophyta</taxon>
        <taxon>Spermatophyta</taxon>
        <taxon>Magnoliopsida</taxon>
        <taxon>Liliopsida</taxon>
        <taxon>Asparagales</taxon>
        <taxon>Orchidaceae</taxon>
        <taxon>Orchidoideae</taxon>
        <taxon>Orchideae</taxon>
        <taxon>Orchidinae</taxon>
        <taxon>Platanthera</taxon>
    </lineage>
</organism>
<dbReference type="Pfam" id="PF01546">
    <property type="entry name" value="Peptidase_M20"/>
    <property type="match status" value="1"/>
</dbReference>
<proteinExistence type="inferred from homology"/>
<dbReference type="CDD" id="cd08017">
    <property type="entry name" value="M20_IAA_Hyd"/>
    <property type="match status" value="1"/>
</dbReference>
<comment type="caution">
    <text evidence="6">The sequence shown here is derived from an EMBL/GenBank/DDBJ whole genome shotgun (WGS) entry which is preliminary data.</text>
</comment>
<keyword evidence="7" id="KW-1185">Reference proteome</keyword>
<dbReference type="SUPFAM" id="SSF55031">
    <property type="entry name" value="Bacterial exopeptidase dimerisation domain"/>
    <property type="match status" value="1"/>
</dbReference>
<evidence type="ECO:0000256" key="5">
    <source>
        <dbReference type="SAM" id="SignalP"/>
    </source>
</evidence>
<dbReference type="Gene3D" id="3.40.630.10">
    <property type="entry name" value="Zn peptidases"/>
    <property type="match status" value="2"/>
</dbReference>
<name>A0ABR2MYM2_9ASPA</name>
<dbReference type="SUPFAM" id="SSF53187">
    <property type="entry name" value="Zn-dependent exopeptidases"/>
    <property type="match status" value="1"/>
</dbReference>
<reference evidence="6 7" key="1">
    <citation type="journal article" date="2022" name="Nat. Plants">
        <title>Genomes of leafy and leafless Platanthera orchids illuminate the evolution of mycoheterotrophy.</title>
        <authorList>
            <person name="Li M.H."/>
            <person name="Liu K.W."/>
            <person name="Li Z."/>
            <person name="Lu H.C."/>
            <person name="Ye Q.L."/>
            <person name="Zhang D."/>
            <person name="Wang J.Y."/>
            <person name="Li Y.F."/>
            <person name="Zhong Z.M."/>
            <person name="Liu X."/>
            <person name="Yu X."/>
            <person name="Liu D.K."/>
            <person name="Tu X.D."/>
            <person name="Liu B."/>
            <person name="Hao Y."/>
            <person name="Liao X.Y."/>
            <person name="Jiang Y.T."/>
            <person name="Sun W.H."/>
            <person name="Chen J."/>
            <person name="Chen Y.Q."/>
            <person name="Ai Y."/>
            <person name="Zhai J.W."/>
            <person name="Wu S.S."/>
            <person name="Zhou Z."/>
            <person name="Hsiao Y.Y."/>
            <person name="Wu W.L."/>
            <person name="Chen Y.Y."/>
            <person name="Lin Y.F."/>
            <person name="Hsu J.L."/>
            <person name="Li C.Y."/>
            <person name="Wang Z.W."/>
            <person name="Zhao X."/>
            <person name="Zhong W.Y."/>
            <person name="Ma X.K."/>
            <person name="Ma L."/>
            <person name="Huang J."/>
            <person name="Chen G.Z."/>
            <person name="Huang M.Z."/>
            <person name="Huang L."/>
            <person name="Peng D.H."/>
            <person name="Luo Y.B."/>
            <person name="Zou S.Q."/>
            <person name="Chen S.P."/>
            <person name="Lan S."/>
            <person name="Tsai W.C."/>
            <person name="Van de Peer Y."/>
            <person name="Liu Z.J."/>
        </authorList>
    </citation>
    <scope>NUCLEOTIDE SEQUENCE [LARGE SCALE GENOMIC DNA]</scope>
    <source>
        <strain evidence="6">Lor288</strain>
    </source>
</reference>
<feature type="signal peptide" evidence="5">
    <location>
        <begin position="1"/>
        <end position="26"/>
    </location>
</feature>
<evidence type="ECO:0000256" key="4">
    <source>
        <dbReference type="ARBA" id="ARBA00022801"/>
    </source>
</evidence>
<evidence type="ECO:0000256" key="3">
    <source>
        <dbReference type="ARBA" id="ARBA00022729"/>
    </source>
</evidence>
<dbReference type="InterPro" id="IPR017439">
    <property type="entry name" value="Amidohydrolase"/>
</dbReference>
<dbReference type="Proteomes" id="UP001412067">
    <property type="component" value="Unassembled WGS sequence"/>
</dbReference>
<accession>A0ABR2MYM2</accession>
<evidence type="ECO:0000313" key="7">
    <source>
        <dbReference type="Proteomes" id="UP001412067"/>
    </source>
</evidence>
<dbReference type="InterPro" id="IPR036264">
    <property type="entry name" value="Bact_exopeptidase_dim_dom"/>
</dbReference>
<dbReference type="Gene3D" id="3.30.70.360">
    <property type="match status" value="1"/>
</dbReference>
<dbReference type="PANTHER" id="PTHR11014">
    <property type="entry name" value="PEPTIDASE M20 FAMILY MEMBER"/>
    <property type="match status" value="1"/>
</dbReference>
<keyword evidence="4" id="KW-0378">Hydrolase</keyword>
<sequence length="561" mass="61793">MARTLIRVLILLLTFFLVALETGAEGLDVDQLLIGGVFEVSAPVSVPLRRAGEANGSRRSPPGRGDVDWKDDILRLAMIPEAVEWVKGLRRQIHQHPELAYEEVETGRLIMEELDDMGIDYRFPFARTGIVATLGTGRPPVVALRADMDALPIQVRLLLYRGRPLSLVSSSVVCFPGLFHMVMNVVLEPNSFLLRLLMARLAAILFATCEVGHSRTVCFACPLLSYMKMHVEFSIIEMERTILHEAVEWKYKSKVPGKMHACGHDAHVAMLVGAAKILKAREHLLKGNDTREAICNCLGTVKLLFQPAEEAGVGARRMIEDGALRDVEAIFAVHVSHEHPTSVIGSKAGPLLAGCGFFRAVIQGRQIDPILAASATVISLQNILSREADPLDSQKLAWVVSVATVNGGGNLNLMPESVILGGTFRDFSNTSFYKLRQRIEEVILLQSSVYGCTALIDFFEKERFYPPTVNNNVMYEHVKKVAIGLLGPENYRVVPPMMGAEDFSFYSEIIPAAFYYIGVRNESLGSVHTGHSPYFMIDEDALPVGAAVHAAIAERYLSELA</sequence>
<dbReference type="InterPro" id="IPR044757">
    <property type="entry name" value="ILR1-like_Hyd"/>
</dbReference>
<evidence type="ECO:0000256" key="2">
    <source>
        <dbReference type="ARBA" id="ARBA00006153"/>
    </source>
</evidence>
<protein>
    <submittedName>
        <fullName evidence="6">IAA-amino acid hydrolase ILR1-like 6</fullName>
    </submittedName>
</protein>
<evidence type="ECO:0000256" key="1">
    <source>
        <dbReference type="ARBA" id="ARBA00003007"/>
    </source>
</evidence>
<dbReference type="InterPro" id="IPR002933">
    <property type="entry name" value="Peptidase_M20"/>
</dbReference>
<comment type="function">
    <text evidence="1">Hydrolyzes certain amino acid conjugates of the plant growth regulator indole-3-acetic acid (IAA).</text>
</comment>
<feature type="chain" id="PRO_5047522132" evidence="5">
    <location>
        <begin position="27"/>
        <end position="561"/>
    </location>
</feature>